<evidence type="ECO:0000256" key="2">
    <source>
        <dbReference type="ARBA" id="ARBA00022670"/>
    </source>
</evidence>
<dbReference type="SUPFAM" id="SSF52096">
    <property type="entry name" value="ClpP/crotonase"/>
    <property type="match status" value="1"/>
</dbReference>
<dbReference type="InterPro" id="IPR001478">
    <property type="entry name" value="PDZ"/>
</dbReference>
<evidence type="ECO:0000259" key="7">
    <source>
        <dbReference type="PROSITE" id="PS50106"/>
    </source>
</evidence>
<accession>A0A151B652</accession>
<dbReference type="GO" id="GO:0007165">
    <property type="term" value="P:signal transduction"/>
    <property type="evidence" value="ECO:0007669"/>
    <property type="project" value="TreeGrafter"/>
</dbReference>
<dbReference type="Proteomes" id="UP000075531">
    <property type="component" value="Unassembled WGS sequence"/>
</dbReference>
<dbReference type="InterPro" id="IPR036034">
    <property type="entry name" value="PDZ_sf"/>
</dbReference>
<evidence type="ECO:0000256" key="6">
    <source>
        <dbReference type="SAM" id="Phobius"/>
    </source>
</evidence>
<name>A0A151B652_9CLOT</name>
<dbReference type="FunFam" id="2.30.42.10:FF:000063">
    <property type="entry name" value="Peptidase, S41 family"/>
    <property type="match status" value="1"/>
</dbReference>
<dbReference type="InterPro" id="IPR055210">
    <property type="entry name" value="CtpA/B_N"/>
</dbReference>
<evidence type="ECO:0000256" key="1">
    <source>
        <dbReference type="ARBA" id="ARBA00009179"/>
    </source>
</evidence>
<evidence type="ECO:0000256" key="3">
    <source>
        <dbReference type="ARBA" id="ARBA00022801"/>
    </source>
</evidence>
<feature type="domain" description="PDZ" evidence="7">
    <location>
        <begin position="131"/>
        <end position="196"/>
    </location>
</feature>
<dbReference type="InterPro" id="IPR004447">
    <property type="entry name" value="Peptidase_S41A"/>
</dbReference>
<dbReference type="SMART" id="SM00245">
    <property type="entry name" value="TSPc"/>
    <property type="match status" value="1"/>
</dbReference>
<dbReference type="Gene3D" id="3.90.226.10">
    <property type="entry name" value="2-enoyl-CoA Hydratase, Chain A, domain 1"/>
    <property type="match status" value="1"/>
</dbReference>
<dbReference type="AlphaFoldDB" id="A0A151B652"/>
<keyword evidence="3 5" id="KW-0378">Hydrolase</keyword>
<dbReference type="PROSITE" id="PS50106">
    <property type="entry name" value="PDZ"/>
    <property type="match status" value="1"/>
</dbReference>
<feature type="transmembrane region" description="Helical" evidence="6">
    <location>
        <begin position="26"/>
        <end position="45"/>
    </location>
</feature>
<dbReference type="NCBIfam" id="TIGR00225">
    <property type="entry name" value="prc"/>
    <property type="match status" value="1"/>
</dbReference>
<keyword evidence="6" id="KW-1133">Transmembrane helix</keyword>
<evidence type="ECO:0000256" key="5">
    <source>
        <dbReference type="RuleBase" id="RU004404"/>
    </source>
</evidence>
<dbReference type="RefSeq" id="WP_066822337.1">
    <property type="nucleotide sequence ID" value="NZ_LTBA01000003.1"/>
</dbReference>
<dbReference type="GO" id="GO:0030288">
    <property type="term" value="C:outer membrane-bounded periplasmic space"/>
    <property type="evidence" value="ECO:0007669"/>
    <property type="project" value="TreeGrafter"/>
</dbReference>
<dbReference type="EC" id="3.4.21.102" evidence="8"/>
<reference evidence="8 9" key="1">
    <citation type="submission" date="2016-02" db="EMBL/GenBank/DDBJ databases">
        <title>Genome sequence of Clostridium tepidiprofundi DSM 19306.</title>
        <authorList>
            <person name="Poehlein A."/>
            <person name="Daniel R."/>
        </authorList>
    </citation>
    <scope>NUCLEOTIDE SEQUENCE [LARGE SCALE GENOMIC DNA]</scope>
    <source>
        <strain evidence="8 9">DSM 19306</strain>
    </source>
</reference>
<dbReference type="CDD" id="cd06782">
    <property type="entry name" value="cpPDZ_CPP-like"/>
    <property type="match status" value="1"/>
</dbReference>
<dbReference type="EMBL" id="LTBA01000003">
    <property type="protein sequence ID" value="KYH35415.1"/>
    <property type="molecule type" value="Genomic_DNA"/>
</dbReference>
<dbReference type="Gene3D" id="3.30.750.44">
    <property type="match status" value="1"/>
</dbReference>
<comment type="similarity">
    <text evidence="1 5">Belongs to the peptidase S41A family.</text>
</comment>
<dbReference type="CDD" id="cd07560">
    <property type="entry name" value="Peptidase_S41_CPP"/>
    <property type="match status" value="1"/>
</dbReference>
<dbReference type="Gene3D" id="2.30.42.10">
    <property type="match status" value="1"/>
</dbReference>
<dbReference type="STRING" id="1121338.CLTEP_05910"/>
<dbReference type="InterPro" id="IPR029045">
    <property type="entry name" value="ClpP/crotonase-like_dom_sf"/>
</dbReference>
<evidence type="ECO:0000256" key="4">
    <source>
        <dbReference type="ARBA" id="ARBA00022825"/>
    </source>
</evidence>
<dbReference type="PANTHER" id="PTHR32060">
    <property type="entry name" value="TAIL-SPECIFIC PROTEASE"/>
    <property type="match status" value="1"/>
</dbReference>
<evidence type="ECO:0000313" key="8">
    <source>
        <dbReference type="EMBL" id="KYH35415.1"/>
    </source>
</evidence>
<dbReference type="InterPro" id="IPR005151">
    <property type="entry name" value="Tail-specific_protease"/>
</dbReference>
<evidence type="ECO:0000313" key="9">
    <source>
        <dbReference type="Proteomes" id="UP000075531"/>
    </source>
</evidence>
<keyword evidence="6" id="KW-0472">Membrane</keyword>
<gene>
    <name evidence="8" type="primary">ctpA</name>
    <name evidence="8" type="ORF">CLTEP_05910</name>
</gene>
<dbReference type="OrthoDB" id="9812068at2"/>
<dbReference type="Pfam" id="PF03572">
    <property type="entry name" value="Peptidase_S41"/>
    <property type="match status" value="1"/>
</dbReference>
<dbReference type="GO" id="GO:0004252">
    <property type="term" value="F:serine-type endopeptidase activity"/>
    <property type="evidence" value="ECO:0007669"/>
    <property type="project" value="UniProtKB-EC"/>
</dbReference>
<dbReference type="GO" id="GO:0006508">
    <property type="term" value="P:proteolysis"/>
    <property type="evidence" value="ECO:0007669"/>
    <property type="project" value="UniProtKB-KW"/>
</dbReference>
<dbReference type="PANTHER" id="PTHR32060:SF30">
    <property type="entry name" value="CARBOXY-TERMINAL PROCESSING PROTEASE CTPA"/>
    <property type="match status" value="1"/>
</dbReference>
<dbReference type="SMART" id="SM00228">
    <property type="entry name" value="PDZ"/>
    <property type="match status" value="1"/>
</dbReference>
<dbReference type="PATRIC" id="fig|1121338.3.peg.598"/>
<keyword evidence="4 5" id="KW-0720">Serine protease</keyword>
<dbReference type="SUPFAM" id="SSF50156">
    <property type="entry name" value="PDZ domain-like"/>
    <property type="match status" value="1"/>
</dbReference>
<dbReference type="Pfam" id="PF22694">
    <property type="entry name" value="CtpB_N-like"/>
    <property type="match status" value="1"/>
</dbReference>
<comment type="caution">
    <text evidence="8">The sequence shown here is derived from an EMBL/GenBank/DDBJ whole genome shotgun (WGS) entry which is preliminary data.</text>
</comment>
<proteinExistence type="inferred from homology"/>
<keyword evidence="2 5" id="KW-0645">Protease</keyword>
<sequence length="437" mass="48910">MLDNDKIKLTNYNHSSRDKKNNKFKWIIFVVLLVLATNALTAFLVTNALPKETADSKGSAYSGKHISIFNSYDEKDIEQFKKLFIVKDKLEKYYNGKIDENLLVEAAIKGMTNSLNDPYTVFMNKKEFEYLTTETEGSYVGLGIQVGVVDNQIVIIAPFEDSPAKKAGIQSGDVIKKVNGIEVTGKDLDKAVSMMKGKKGEKVNITIYRKDKGDMDLSIVRDEIKLNTVKAEMINDKIGYLQIFMFDENTGANVKKALDKLHSEGMKSLILDLRQNPGGLVSQCVDVASNFIPKGDIVVYTVDKYNHKKEYKSHGGKYTDLPIVILTDEGTASSSEILSGALRDYKRATLVGTKTFGKGVVQSVFYRRIDGFGDGTALKVTVSNYYTPSGDNLNKKGIKPDVEVKYPEELYNKDYNREIDPQFKKALEIANDKLNKK</sequence>
<protein>
    <submittedName>
        <fullName evidence="8">Carboxy-terminal processing protease CtpA</fullName>
        <ecNumber evidence="8">3.4.21.102</ecNumber>
    </submittedName>
</protein>
<keyword evidence="6" id="KW-0812">Transmembrane</keyword>
<keyword evidence="9" id="KW-1185">Reference proteome</keyword>
<organism evidence="8 9">
    <name type="scientific">Clostridium tepidiprofundi DSM 19306</name>
    <dbReference type="NCBI Taxonomy" id="1121338"/>
    <lineage>
        <taxon>Bacteria</taxon>
        <taxon>Bacillati</taxon>
        <taxon>Bacillota</taxon>
        <taxon>Clostridia</taxon>
        <taxon>Eubacteriales</taxon>
        <taxon>Clostridiaceae</taxon>
        <taxon>Clostridium</taxon>
    </lineage>
</organism>
<dbReference type="Pfam" id="PF13180">
    <property type="entry name" value="PDZ_2"/>
    <property type="match status" value="1"/>
</dbReference>